<reference evidence="1 2" key="1">
    <citation type="journal article" date="2018" name="Sci. Rep.">
        <title>Genomic signatures of local adaptation to the degree of environmental predictability in rotifers.</title>
        <authorList>
            <person name="Franch-Gras L."/>
            <person name="Hahn C."/>
            <person name="Garcia-Roger E.M."/>
            <person name="Carmona M.J."/>
            <person name="Serra M."/>
            <person name="Gomez A."/>
        </authorList>
    </citation>
    <scope>NUCLEOTIDE SEQUENCE [LARGE SCALE GENOMIC DNA]</scope>
    <source>
        <strain evidence="1">HYR1</strain>
    </source>
</reference>
<comment type="caution">
    <text evidence="1">The sequence shown here is derived from an EMBL/GenBank/DDBJ whole genome shotgun (WGS) entry which is preliminary data.</text>
</comment>
<sequence length="83" mass="9912">MDNIFCLTLEYQNQVCTSIFISDHHICKDSPLNSHGFQILLITNIRFYFRFIYIFRRKKLELINISFLSHESDKLARGLKDKV</sequence>
<name>A0A3M7RKH5_BRAPC</name>
<evidence type="ECO:0000313" key="2">
    <source>
        <dbReference type="Proteomes" id="UP000276133"/>
    </source>
</evidence>
<dbReference type="Proteomes" id="UP000276133">
    <property type="component" value="Unassembled WGS sequence"/>
</dbReference>
<organism evidence="1 2">
    <name type="scientific">Brachionus plicatilis</name>
    <name type="common">Marine rotifer</name>
    <name type="synonym">Brachionus muelleri</name>
    <dbReference type="NCBI Taxonomy" id="10195"/>
    <lineage>
        <taxon>Eukaryota</taxon>
        <taxon>Metazoa</taxon>
        <taxon>Spiralia</taxon>
        <taxon>Gnathifera</taxon>
        <taxon>Rotifera</taxon>
        <taxon>Eurotatoria</taxon>
        <taxon>Monogononta</taxon>
        <taxon>Pseudotrocha</taxon>
        <taxon>Ploima</taxon>
        <taxon>Brachionidae</taxon>
        <taxon>Brachionus</taxon>
    </lineage>
</organism>
<keyword evidence="2" id="KW-1185">Reference proteome</keyword>
<dbReference type="AlphaFoldDB" id="A0A3M7RKH5"/>
<gene>
    <name evidence="1" type="ORF">BpHYR1_051368</name>
</gene>
<dbReference type="EMBL" id="REGN01003200">
    <property type="protein sequence ID" value="RNA23897.1"/>
    <property type="molecule type" value="Genomic_DNA"/>
</dbReference>
<evidence type="ECO:0000313" key="1">
    <source>
        <dbReference type="EMBL" id="RNA23897.1"/>
    </source>
</evidence>
<proteinExistence type="predicted"/>
<protein>
    <submittedName>
        <fullName evidence="1">Uncharacterized protein</fullName>
    </submittedName>
</protein>
<accession>A0A3M7RKH5</accession>